<evidence type="ECO:0000313" key="3">
    <source>
        <dbReference type="RefSeq" id="XP_033584847.1"/>
    </source>
</evidence>
<dbReference type="EMBL" id="MU003692">
    <property type="protein sequence ID" value="KAF2817883.1"/>
    <property type="molecule type" value="Genomic_DNA"/>
</dbReference>
<dbReference type="Proteomes" id="UP000504636">
    <property type="component" value="Unplaced"/>
</dbReference>
<dbReference type="AlphaFoldDB" id="A0A6A6ZB01"/>
<reference evidence="3" key="3">
    <citation type="submission" date="2025-04" db="UniProtKB">
        <authorList>
            <consortium name="RefSeq"/>
        </authorList>
    </citation>
    <scope>IDENTIFICATION</scope>
    <source>
        <strain evidence="3">CBS 304.34</strain>
    </source>
</reference>
<keyword evidence="2" id="KW-1185">Reference proteome</keyword>
<gene>
    <name evidence="1 3" type="ORF">BDZ99DRAFT_514103</name>
</gene>
<name>A0A6A6ZB01_9PEZI</name>
<reference evidence="3" key="2">
    <citation type="submission" date="2020-04" db="EMBL/GenBank/DDBJ databases">
        <authorList>
            <consortium name="NCBI Genome Project"/>
        </authorList>
    </citation>
    <scope>NUCLEOTIDE SEQUENCE</scope>
    <source>
        <strain evidence="3">CBS 304.34</strain>
    </source>
</reference>
<sequence>MALEPLLRRSSQASHEPWTHCAICIWPRTASTPRRLSAIALLSCLTVAFCRHHCAKDVRQDCYPKLNGLLPLLDDFSHSKSFDSTASPVHTSELCRHVKDLEERLEATAKEHATIQNWLLAQLVAQNGVKSAAIPDVSAGDSRLDACLKRMGELEKEVEARRKAQEARQNDQDFMTFEDGENLDAEFWALASFLPIGPVESDFGESEEGAEVPLEEVMGEENKTPEEPGLQLSHVSNPNFMIYQEEVDLESEIFTSPFVP</sequence>
<evidence type="ECO:0000313" key="1">
    <source>
        <dbReference type="EMBL" id="KAF2817883.1"/>
    </source>
</evidence>
<organism evidence="1">
    <name type="scientific">Mytilinidion resinicola</name>
    <dbReference type="NCBI Taxonomy" id="574789"/>
    <lineage>
        <taxon>Eukaryota</taxon>
        <taxon>Fungi</taxon>
        <taxon>Dikarya</taxon>
        <taxon>Ascomycota</taxon>
        <taxon>Pezizomycotina</taxon>
        <taxon>Dothideomycetes</taxon>
        <taxon>Pleosporomycetidae</taxon>
        <taxon>Mytilinidiales</taxon>
        <taxon>Mytilinidiaceae</taxon>
        <taxon>Mytilinidion</taxon>
    </lineage>
</organism>
<accession>A0A6A6ZB01</accession>
<reference evidence="1 3" key="1">
    <citation type="journal article" date="2020" name="Stud. Mycol.">
        <title>101 Dothideomycetes genomes: a test case for predicting lifestyles and emergence of pathogens.</title>
        <authorList>
            <person name="Haridas S."/>
            <person name="Albert R."/>
            <person name="Binder M."/>
            <person name="Bloem J."/>
            <person name="Labutti K."/>
            <person name="Salamov A."/>
            <person name="Andreopoulos B."/>
            <person name="Baker S."/>
            <person name="Barry K."/>
            <person name="Bills G."/>
            <person name="Bluhm B."/>
            <person name="Cannon C."/>
            <person name="Castanera R."/>
            <person name="Culley D."/>
            <person name="Daum C."/>
            <person name="Ezra D."/>
            <person name="Gonzalez J."/>
            <person name="Henrissat B."/>
            <person name="Kuo A."/>
            <person name="Liang C."/>
            <person name="Lipzen A."/>
            <person name="Lutzoni F."/>
            <person name="Magnuson J."/>
            <person name="Mondo S."/>
            <person name="Nolan M."/>
            <person name="Ohm R."/>
            <person name="Pangilinan J."/>
            <person name="Park H.-J."/>
            <person name="Ramirez L."/>
            <person name="Alfaro M."/>
            <person name="Sun H."/>
            <person name="Tritt A."/>
            <person name="Yoshinaga Y."/>
            <person name="Zwiers L.-H."/>
            <person name="Turgeon B."/>
            <person name="Goodwin S."/>
            <person name="Spatafora J."/>
            <person name="Crous P."/>
            <person name="Grigoriev I."/>
        </authorList>
    </citation>
    <scope>NUCLEOTIDE SEQUENCE</scope>
    <source>
        <strain evidence="1 3">CBS 304.34</strain>
    </source>
</reference>
<protein>
    <submittedName>
        <fullName evidence="1 3">Uncharacterized protein</fullName>
    </submittedName>
</protein>
<evidence type="ECO:0000313" key="2">
    <source>
        <dbReference type="Proteomes" id="UP000504636"/>
    </source>
</evidence>
<dbReference type="RefSeq" id="XP_033584847.1">
    <property type="nucleotide sequence ID" value="XM_033724805.1"/>
</dbReference>
<dbReference type="GeneID" id="54465698"/>
<proteinExistence type="predicted"/>